<name>A0AB39SUL4_9ACTN</name>
<comment type="subcellular location">
    <subcellularLocation>
        <location evidence="1">Cell membrane</location>
        <topology evidence="1">Multi-pass membrane protein</topology>
    </subcellularLocation>
</comment>
<feature type="domain" description="Major facilitator superfamily (MFS) profile" evidence="7">
    <location>
        <begin position="1"/>
        <end position="407"/>
    </location>
</feature>
<feature type="transmembrane region" description="Helical" evidence="6">
    <location>
        <begin position="292"/>
        <end position="312"/>
    </location>
</feature>
<dbReference type="InterPro" id="IPR036259">
    <property type="entry name" value="MFS_trans_sf"/>
</dbReference>
<evidence type="ECO:0000256" key="6">
    <source>
        <dbReference type="SAM" id="Phobius"/>
    </source>
</evidence>
<dbReference type="SUPFAM" id="SSF103473">
    <property type="entry name" value="MFS general substrate transporter"/>
    <property type="match status" value="1"/>
</dbReference>
<evidence type="ECO:0000256" key="3">
    <source>
        <dbReference type="ARBA" id="ARBA00022692"/>
    </source>
</evidence>
<feature type="transmembrane region" description="Helical" evidence="6">
    <location>
        <begin position="385"/>
        <end position="405"/>
    </location>
</feature>
<dbReference type="CDD" id="cd06173">
    <property type="entry name" value="MFS_MefA_like"/>
    <property type="match status" value="1"/>
</dbReference>
<dbReference type="PROSITE" id="PS50850">
    <property type="entry name" value="MFS"/>
    <property type="match status" value="1"/>
</dbReference>
<evidence type="ECO:0000256" key="5">
    <source>
        <dbReference type="ARBA" id="ARBA00023136"/>
    </source>
</evidence>
<dbReference type="InterPro" id="IPR011701">
    <property type="entry name" value="MFS"/>
</dbReference>
<feature type="transmembrane region" description="Helical" evidence="6">
    <location>
        <begin position="20"/>
        <end position="40"/>
    </location>
</feature>
<evidence type="ECO:0000259" key="7">
    <source>
        <dbReference type="PROSITE" id="PS50850"/>
    </source>
</evidence>
<evidence type="ECO:0000313" key="8">
    <source>
        <dbReference type="EMBL" id="XDQ70993.1"/>
    </source>
</evidence>
<feature type="transmembrane region" description="Helical" evidence="6">
    <location>
        <begin position="229"/>
        <end position="253"/>
    </location>
</feature>
<evidence type="ECO:0000256" key="2">
    <source>
        <dbReference type="ARBA" id="ARBA00022475"/>
    </source>
</evidence>
<organism evidence="8">
    <name type="scientific">Streptomyces sp. R44</name>
    <dbReference type="NCBI Taxonomy" id="3238633"/>
    <lineage>
        <taxon>Bacteria</taxon>
        <taxon>Bacillati</taxon>
        <taxon>Actinomycetota</taxon>
        <taxon>Actinomycetes</taxon>
        <taxon>Kitasatosporales</taxon>
        <taxon>Streptomycetaceae</taxon>
        <taxon>Streptomyces</taxon>
    </lineage>
</organism>
<keyword evidence="3 6" id="KW-0812">Transmembrane</keyword>
<evidence type="ECO:0000256" key="1">
    <source>
        <dbReference type="ARBA" id="ARBA00004651"/>
    </source>
</evidence>
<feature type="transmembrane region" description="Helical" evidence="6">
    <location>
        <begin position="84"/>
        <end position="105"/>
    </location>
</feature>
<dbReference type="AlphaFoldDB" id="A0AB39SUL4"/>
<evidence type="ECO:0000256" key="4">
    <source>
        <dbReference type="ARBA" id="ARBA00022989"/>
    </source>
</evidence>
<dbReference type="RefSeq" id="WP_369143717.1">
    <property type="nucleotide sequence ID" value="NZ_CP163444.1"/>
</dbReference>
<proteinExistence type="predicted"/>
<feature type="transmembrane region" description="Helical" evidence="6">
    <location>
        <begin position="153"/>
        <end position="172"/>
    </location>
</feature>
<feature type="transmembrane region" description="Helical" evidence="6">
    <location>
        <begin position="265"/>
        <end position="285"/>
    </location>
</feature>
<dbReference type="PANTHER" id="PTHR23513">
    <property type="entry name" value="INTEGRAL MEMBRANE EFFLUX PROTEIN-RELATED"/>
    <property type="match status" value="1"/>
</dbReference>
<sequence length="412" mass="41433">MTTATATPTAARPAHRNPQVLRWLGAYTASTLGDSVFYLALSWTAVSSGTPAQAGLVMAVSAVPRALLLLVGGAIADRLGPRRVVIASDTVRCLVVLGLAATLFLASPGLWALAAVALVFGVVDAVFLPAVGALPPRITERDQLARVQGMRGLSHRLGAVLGAPLGGLAVALGGSATAFGIAGILFAFSLPLLGALTLRPLPQEDEARDGTALRDLADGLRYLRGHKALGPLMIVVLLADLGFAGPLNVGLAVLSDQRGWGASGIGWVLAGFGVGAGGASLLLTVKGRIPRAGVVMGWTMVLGAVSIGALAQVPQLPFAGLVAISIGLLAGLSGALCNALVQTECDPAYLGRVSAVSSLGSLGIAPLSFPVTGAAIGLWGPGPVFVVSAAVCALSGVYALAVTPVRRAELPR</sequence>
<feature type="transmembrane region" description="Helical" evidence="6">
    <location>
        <begin position="52"/>
        <end position="72"/>
    </location>
</feature>
<accession>A0AB39SUL4</accession>
<protein>
    <submittedName>
        <fullName evidence="8">MFS transporter</fullName>
    </submittedName>
</protein>
<reference evidence="8" key="1">
    <citation type="submission" date="2024-07" db="EMBL/GenBank/DDBJ databases">
        <authorList>
            <person name="Yu S.T."/>
        </authorList>
    </citation>
    <scope>NUCLEOTIDE SEQUENCE</scope>
    <source>
        <strain evidence="8">R44</strain>
    </source>
</reference>
<keyword evidence="5 6" id="KW-0472">Membrane</keyword>
<dbReference type="Pfam" id="PF07690">
    <property type="entry name" value="MFS_1"/>
    <property type="match status" value="1"/>
</dbReference>
<feature type="transmembrane region" description="Helical" evidence="6">
    <location>
        <begin position="178"/>
        <end position="198"/>
    </location>
</feature>
<dbReference type="GO" id="GO:0022857">
    <property type="term" value="F:transmembrane transporter activity"/>
    <property type="evidence" value="ECO:0007669"/>
    <property type="project" value="InterPro"/>
</dbReference>
<dbReference type="Gene3D" id="1.20.1250.20">
    <property type="entry name" value="MFS general substrate transporter like domains"/>
    <property type="match status" value="1"/>
</dbReference>
<dbReference type="GO" id="GO:0005886">
    <property type="term" value="C:plasma membrane"/>
    <property type="evidence" value="ECO:0007669"/>
    <property type="project" value="UniProtKB-SubCell"/>
</dbReference>
<dbReference type="InterPro" id="IPR020846">
    <property type="entry name" value="MFS_dom"/>
</dbReference>
<feature type="transmembrane region" description="Helical" evidence="6">
    <location>
        <begin position="353"/>
        <end position="379"/>
    </location>
</feature>
<feature type="transmembrane region" description="Helical" evidence="6">
    <location>
        <begin position="318"/>
        <end position="341"/>
    </location>
</feature>
<feature type="transmembrane region" description="Helical" evidence="6">
    <location>
        <begin position="111"/>
        <end position="132"/>
    </location>
</feature>
<dbReference type="PANTHER" id="PTHR23513:SF17">
    <property type="entry name" value="MEMBRANE PROTEIN"/>
    <property type="match status" value="1"/>
</dbReference>
<dbReference type="EMBL" id="CP163444">
    <property type="protein sequence ID" value="XDQ70993.1"/>
    <property type="molecule type" value="Genomic_DNA"/>
</dbReference>
<gene>
    <name evidence="8" type="ORF">AB5J54_10880</name>
</gene>
<keyword evidence="4 6" id="KW-1133">Transmembrane helix</keyword>
<keyword evidence="2" id="KW-1003">Cell membrane</keyword>